<feature type="region of interest" description="Disordered" evidence="3">
    <location>
        <begin position="35"/>
        <end position="67"/>
    </location>
</feature>
<protein>
    <submittedName>
        <fullName evidence="5">CheY-like superfamily</fullName>
    </submittedName>
</protein>
<feature type="modified residue" description="4-aspartylphosphate" evidence="2">
    <location>
        <position position="296"/>
    </location>
</feature>
<dbReference type="InterPro" id="IPR011006">
    <property type="entry name" value="CheY-like_superfamily"/>
</dbReference>
<sequence length="419" mass="45568">MTSSENAASNLRKRYPQLRNIPTLCVNDIRLKRSQPSSTVENSSLVSQQELLPGTINSSTSPDTDQDGFYTAPTTIIKPFKNSVFFSTLHLMTDADAITKKTTSTFASTTTTIISNPDKSPGSTHLEASPAADTHHCHHQPLRHQSFILNEIDRRRSSTNTSNTAHSDDLSRYGSARQHSVASSDISSVPTLASAASSSTQSSLPSSPLPLSPLSTLPSTALSTTGRKREKSVDESMANINALLVDDNPVNQKVLARMLSRIGLVCKTAQDGQEACDMIRKARYEDGKPIDLVFMDIWMPRMNGLEASTVIRKELSDSSVQPYIIAMTACVMPGDREKCIQSGMNAYVSKPVRKPELEAAIHTFTQTLASLSPQKLMTELNTVDKAHNSDSSLVQDIDNKMPPVDVPIPIVTVTGNNAR</sequence>
<evidence type="ECO:0000256" key="1">
    <source>
        <dbReference type="ARBA" id="ARBA00022553"/>
    </source>
</evidence>
<dbReference type="OrthoDB" id="60033at2759"/>
<dbReference type="EMBL" id="MCGE01000056">
    <property type="protein sequence ID" value="ORZ01902.1"/>
    <property type="molecule type" value="Genomic_DNA"/>
</dbReference>
<organism evidence="5 6">
    <name type="scientific">Absidia repens</name>
    <dbReference type="NCBI Taxonomy" id="90262"/>
    <lineage>
        <taxon>Eukaryota</taxon>
        <taxon>Fungi</taxon>
        <taxon>Fungi incertae sedis</taxon>
        <taxon>Mucoromycota</taxon>
        <taxon>Mucoromycotina</taxon>
        <taxon>Mucoromycetes</taxon>
        <taxon>Mucorales</taxon>
        <taxon>Cunninghamellaceae</taxon>
        <taxon>Absidia</taxon>
    </lineage>
</organism>
<dbReference type="Proteomes" id="UP000193560">
    <property type="component" value="Unassembled WGS sequence"/>
</dbReference>
<keyword evidence="6" id="KW-1185">Reference proteome</keyword>
<feature type="compositionally biased region" description="Low complexity" evidence="3">
    <location>
        <begin position="212"/>
        <end position="225"/>
    </location>
</feature>
<reference evidence="5 6" key="1">
    <citation type="submission" date="2016-07" db="EMBL/GenBank/DDBJ databases">
        <title>Pervasive Adenine N6-methylation of Active Genes in Fungi.</title>
        <authorList>
            <consortium name="DOE Joint Genome Institute"/>
            <person name="Mondo S.J."/>
            <person name="Dannebaum R.O."/>
            <person name="Kuo R.C."/>
            <person name="Labutti K."/>
            <person name="Haridas S."/>
            <person name="Kuo A."/>
            <person name="Salamov A."/>
            <person name="Ahrendt S.R."/>
            <person name="Lipzen A."/>
            <person name="Sullivan W."/>
            <person name="Andreopoulos W.B."/>
            <person name="Clum A."/>
            <person name="Lindquist E."/>
            <person name="Daum C."/>
            <person name="Ramamoorthy G.K."/>
            <person name="Gryganskyi A."/>
            <person name="Culley D."/>
            <person name="Magnuson J.K."/>
            <person name="James T.Y."/>
            <person name="O'Malley M.A."/>
            <person name="Stajich J.E."/>
            <person name="Spatafora J.W."/>
            <person name="Visel A."/>
            <person name="Grigoriev I.V."/>
        </authorList>
    </citation>
    <scope>NUCLEOTIDE SEQUENCE [LARGE SCALE GENOMIC DNA]</scope>
    <source>
        <strain evidence="5 6">NRRL 1336</strain>
    </source>
</reference>
<name>A0A1X2HR10_9FUNG</name>
<dbReference type="SUPFAM" id="SSF52172">
    <property type="entry name" value="CheY-like"/>
    <property type="match status" value="1"/>
</dbReference>
<accession>A0A1X2HR10</accession>
<evidence type="ECO:0000259" key="4">
    <source>
        <dbReference type="PROSITE" id="PS50110"/>
    </source>
</evidence>
<dbReference type="STRING" id="90262.A0A1X2HR10"/>
<dbReference type="PANTHER" id="PTHR45339:SF5">
    <property type="entry name" value="HISTIDINE KINASE"/>
    <property type="match status" value="1"/>
</dbReference>
<dbReference type="PANTHER" id="PTHR45339">
    <property type="entry name" value="HYBRID SIGNAL TRANSDUCTION HISTIDINE KINASE J"/>
    <property type="match status" value="1"/>
</dbReference>
<evidence type="ECO:0000313" key="5">
    <source>
        <dbReference type="EMBL" id="ORZ01902.1"/>
    </source>
</evidence>
<dbReference type="Pfam" id="PF00072">
    <property type="entry name" value="Response_reg"/>
    <property type="match status" value="1"/>
</dbReference>
<keyword evidence="1 2" id="KW-0597">Phosphoprotein</keyword>
<feature type="compositionally biased region" description="Polar residues" evidence="3">
    <location>
        <begin position="35"/>
        <end position="63"/>
    </location>
</feature>
<evidence type="ECO:0000256" key="3">
    <source>
        <dbReference type="SAM" id="MobiDB-lite"/>
    </source>
</evidence>
<feature type="compositionally biased region" description="Low complexity" evidence="3">
    <location>
        <begin position="187"/>
        <end position="206"/>
    </location>
</feature>
<dbReference type="SMART" id="SM00448">
    <property type="entry name" value="REC"/>
    <property type="match status" value="1"/>
</dbReference>
<dbReference type="GO" id="GO:0000160">
    <property type="term" value="P:phosphorelay signal transduction system"/>
    <property type="evidence" value="ECO:0007669"/>
    <property type="project" value="InterPro"/>
</dbReference>
<comment type="caution">
    <text evidence="5">The sequence shown here is derived from an EMBL/GenBank/DDBJ whole genome shotgun (WGS) entry which is preliminary data.</text>
</comment>
<feature type="domain" description="Response regulatory" evidence="4">
    <location>
        <begin position="241"/>
        <end position="365"/>
    </location>
</feature>
<dbReference type="PROSITE" id="PS50110">
    <property type="entry name" value="RESPONSE_REGULATORY"/>
    <property type="match status" value="1"/>
</dbReference>
<evidence type="ECO:0000313" key="6">
    <source>
        <dbReference type="Proteomes" id="UP000193560"/>
    </source>
</evidence>
<feature type="compositionally biased region" description="Polar residues" evidence="3">
    <location>
        <begin position="177"/>
        <end position="186"/>
    </location>
</feature>
<dbReference type="InterPro" id="IPR001789">
    <property type="entry name" value="Sig_transdc_resp-reg_receiver"/>
</dbReference>
<dbReference type="AlphaFoldDB" id="A0A1X2HR10"/>
<gene>
    <name evidence="5" type="ORF">BCR42DRAFT_444480</name>
</gene>
<dbReference type="Gene3D" id="3.40.50.2300">
    <property type="match status" value="1"/>
</dbReference>
<dbReference type="CDD" id="cd17546">
    <property type="entry name" value="REC_hyHK_CKI1_RcsC-like"/>
    <property type="match status" value="1"/>
</dbReference>
<feature type="region of interest" description="Disordered" evidence="3">
    <location>
        <begin position="111"/>
        <end position="233"/>
    </location>
</feature>
<proteinExistence type="predicted"/>
<evidence type="ECO:0000256" key="2">
    <source>
        <dbReference type="PROSITE-ProRule" id="PRU00169"/>
    </source>
</evidence>